<comment type="subcellular location">
    <subcellularLocation>
        <location evidence="1">Membrane</location>
        <topology evidence="1">Multi-pass membrane protein</topology>
    </subcellularLocation>
</comment>
<evidence type="ECO:0000259" key="9">
    <source>
        <dbReference type="Pfam" id="PF06652"/>
    </source>
</evidence>
<evidence type="ECO:0000256" key="7">
    <source>
        <dbReference type="SAM" id="Phobius"/>
    </source>
</evidence>
<reference evidence="10" key="1">
    <citation type="submission" date="2013-04" db="EMBL/GenBank/DDBJ databases">
        <authorList>
            <person name="Qu J."/>
            <person name="Murali S.C."/>
            <person name="Bandaranaike D."/>
            <person name="Bellair M."/>
            <person name="Blankenburg K."/>
            <person name="Chao H."/>
            <person name="Dinh H."/>
            <person name="Doddapaneni H."/>
            <person name="Downs B."/>
            <person name="Dugan-Rocha S."/>
            <person name="Elkadiri S."/>
            <person name="Gnanaolivu R.D."/>
            <person name="Hernandez B."/>
            <person name="Javaid M."/>
            <person name="Jayaseelan J.C."/>
            <person name="Lee S."/>
            <person name="Li M."/>
            <person name="Ming W."/>
            <person name="Munidasa M."/>
            <person name="Muniz J."/>
            <person name="Nguyen L."/>
            <person name="Ongeri F."/>
            <person name="Osuji N."/>
            <person name="Pu L.-L."/>
            <person name="Puazo M."/>
            <person name="Qu C."/>
            <person name="Quiroz J."/>
            <person name="Raj R."/>
            <person name="Weissenberger G."/>
            <person name="Xin Y."/>
            <person name="Zou X."/>
            <person name="Han Y."/>
            <person name="Richards S."/>
            <person name="Worley K."/>
            <person name="Muzny D."/>
            <person name="Gibbs R."/>
        </authorList>
    </citation>
    <scope>NUCLEOTIDE SEQUENCE</scope>
    <source>
        <strain evidence="10">Sampled in the wild</strain>
    </source>
</reference>
<organism evidence="10 11">
    <name type="scientific">Ladona fulva</name>
    <name type="common">Scarce chaser dragonfly</name>
    <name type="synonym">Libellula fulva</name>
    <dbReference type="NCBI Taxonomy" id="123851"/>
    <lineage>
        <taxon>Eukaryota</taxon>
        <taxon>Metazoa</taxon>
        <taxon>Ecdysozoa</taxon>
        <taxon>Arthropoda</taxon>
        <taxon>Hexapoda</taxon>
        <taxon>Insecta</taxon>
        <taxon>Pterygota</taxon>
        <taxon>Palaeoptera</taxon>
        <taxon>Odonata</taxon>
        <taxon>Epiprocta</taxon>
        <taxon>Anisoptera</taxon>
        <taxon>Libelluloidea</taxon>
        <taxon>Libellulidae</taxon>
        <taxon>Ladona</taxon>
    </lineage>
</organism>
<evidence type="ECO:0000256" key="4">
    <source>
        <dbReference type="ARBA" id="ARBA00023040"/>
    </source>
</evidence>
<dbReference type="OrthoDB" id="6134459at2759"/>
<dbReference type="PROSITE" id="PS51257">
    <property type="entry name" value="PROKAR_LIPOPROTEIN"/>
    <property type="match status" value="1"/>
</dbReference>
<name>A0A8K0KNM9_LADFU</name>
<protein>
    <recommendedName>
        <fullName evidence="9">Methuselah N-terminal domain-containing protein</fullName>
    </recommendedName>
</protein>
<feature type="transmembrane region" description="Helical" evidence="7">
    <location>
        <begin position="246"/>
        <end position="269"/>
    </location>
</feature>
<dbReference type="PANTHER" id="PTHR46953">
    <property type="entry name" value="G-PROTEIN COUPLED RECEPTOR MTH-LIKE 1-RELATED"/>
    <property type="match status" value="1"/>
</dbReference>
<dbReference type="InterPro" id="IPR036272">
    <property type="entry name" value="Methuselah_N_sf"/>
</dbReference>
<reference evidence="10" key="2">
    <citation type="submission" date="2017-10" db="EMBL/GenBank/DDBJ databases">
        <title>Ladona fulva Genome sequencing and assembly.</title>
        <authorList>
            <person name="Murali S."/>
            <person name="Richards S."/>
            <person name="Bandaranaike D."/>
            <person name="Bellair M."/>
            <person name="Blankenburg K."/>
            <person name="Chao H."/>
            <person name="Dinh H."/>
            <person name="Doddapaneni H."/>
            <person name="Dugan-Rocha S."/>
            <person name="Elkadiri S."/>
            <person name="Gnanaolivu R."/>
            <person name="Hernandez B."/>
            <person name="Skinner E."/>
            <person name="Javaid M."/>
            <person name="Lee S."/>
            <person name="Li M."/>
            <person name="Ming W."/>
            <person name="Munidasa M."/>
            <person name="Muniz J."/>
            <person name="Nguyen L."/>
            <person name="Hughes D."/>
            <person name="Osuji N."/>
            <person name="Pu L.-L."/>
            <person name="Puazo M."/>
            <person name="Qu C."/>
            <person name="Quiroz J."/>
            <person name="Raj R."/>
            <person name="Weissenberger G."/>
            <person name="Xin Y."/>
            <person name="Zou X."/>
            <person name="Han Y."/>
            <person name="Worley K."/>
            <person name="Muzny D."/>
            <person name="Gibbs R."/>
        </authorList>
    </citation>
    <scope>NUCLEOTIDE SEQUENCE</scope>
    <source>
        <strain evidence="10">Sampled in the wild</strain>
    </source>
</reference>
<keyword evidence="4" id="KW-0297">G-protein coupled receptor</keyword>
<dbReference type="EMBL" id="KZ309194">
    <property type="protein sequence ID" value="KAG8237623.1"/>
    <property type="molecule type" value="Genomic_DNA"/>
</dbReference>
<dbReference type="PANTHER" id="PTHR46953:SF1">
    <property type="entry name" value="G-PROTEIN COUPLED RECEPTOR MTH-LIKE 1-RELATED"/>
    <property type="match status" value="1"/>
</dbReference>
<dbReference type="InterPro" id="IPR052808">
    <property type="entry name" value="GPCR_Mth-like"/>
</dbReference>
<evidence type="ECO:0000256" key="8">
    <source>
        <dbReference type="SAM" id="SignalP"/>
    </source>
</evidence>
<evidence type="ECO:0000256" key="2">
    <source>
        <dbReference type="ARBA" id="ARBA00008979"/>
    </source>
</evidence>
<feature type="domain" description="Methuselah N-terminal" evidence="9">
    <location>
        <begin position="72"/>
        <end position="150"/>
    </location>
</feature>
<dbReference type="InterPro" id="IPR023311">
    <property type="entry name" value="Methusela_ecto_dom_2"/>
</dbReference>
<keyword evidence="7" id="KW-1133">Transmembrane helix</keyword>
<dbReference type="Gene3D" id="1.20.1070.10">
    <property type="entry name" value="Rhodopsin 7-helix transmembrane proteins"/>
    <property type="match status" value="1"/>
</dbReference>
<sequence>MEIALRRFAFILCSLVAASCALSVSEELTREQAPCDLLLSLVVPNGVLQLNGSLWEPEGQVTYPPGTFWRSKEDWKPVYRVCPCKLPNRPCMRKCCLTGEVMIGKGQCTNSSRPFIMNVTRKNETLEVDVSKHFALLFGNPCSGERYMLEPLEYPTDEFYVNASTGNIIVPFQKNSEHGPKDFCIEYFPEKGAYLPLVCFPPIEEDKSNQLIYTMYPVGMLVSIPFLVVTFLVYALIPRLRNLHGLCLMCHVSSLVTAYTFLAVVQLAGNKLGDRICIASAFIIEFSFLATFFWLNIMCFDICLTFR</sequence>
<dbReference type="Gene3D" id="2.170.180.11">
    <property type="entry name" value="Methuselah ectodomain, domain 2"/>
    <property type="match status" value="1"/>
</dbReference>
<dbReference type="Pfam" id="PF06652">
    <property type="entry name" value="Methuselah_N"/>
    <property type="match status" value="1"/>
</dbReference>
<dbReference type="InterPro" id="IPR010596">
    <property type="entry name" value="Methuselah_N_dom"/>
</dbReference>
<comment type="caution">
    <text evidence="10">The sequence shown here is derived from an EMBL/GenBank/DDBJ whole genome shotgun (WGS) entry which is preliminary data.</text>
</comment>
<evidence type="ECO:0000256" key="1">
    <source>
        <dbReference type="ARBA" id="ARBA00004141"/>
    </source>
</evidence>
<evidence type="ECO:0000313" key="11">
    <source>
        <dbReference type="Proteomes" id="UP000792457"/>
    </source>
</evidence>
<feature type="signal peptide" evidence="8">
    <location>
        <begin position="1"/>
        <end position="21"/>
    </location>
</feature>
<keyword evidence="6" id="KW-0807">Transducer</keyword>
<gene>
    <name evidence="10" type="ORF">J437_LFUL017873</name>
</gene>
<feature type="chain" id="PRO_5035444403" description="Methuselah N-terminal domain-containing protein" evidence="8">
    <location>
        <begin position="22"/>
        <end position="307"/>
    </location>
</feature>
<proteinExistence type="inferred from homology"/>
<accession>A0A8K0KNM9</accession>
<dbReference type="GO" id="GO:0016020">
    <property type="term" value="C:membrane"/>
    <property type="evidence" value="ECO:0007669"/>
    <property type="project" value="UniProtKB-SubCell"/>
</dbReference>
<comment type="similarity">
    <text evidence="2">Belongs to the G-protein coupled receptor 2 family. Mth subfamily.</text>
</comment>
<evidence type="ECO:0000256" key="5">
    <source>
        <dbReference type="ARBA" id="ARBA00023170"/>
    </source>
</evidence>
<evidence type="ECO:0000256" key="3">
    <source>
        <dbReference type="ARBA" id="ARBA00022729"/>
    </source>
</evidence>
<evidence type="ECO:0000256" key="6">
    <source>
        <dbReference type="ARBA" id="ARBA00023224"/>
    </source>
</evidence>
<feature type="transmembrane region" description="Helical" evidence="7">
    <location>
        <begin position="211"/>
        <end position="234"/>
    </location>
</feature>
<keyword evidence="7" id="KW-0472">Membrane</keyword>
<dbReference type="GO" id="GO:0004930">
    <property type="term" value="F:G protein-coupled receptor activity"/>
    <property type="evidence" value="ECO:0007669"/>
    <property type="project" value="UniProtKB-KW"/>
</dbReference>
<evidence type="ECO:0000313" key="10">
    <source>
        <dbReference type="EMBL" id="KAG8237623.1"/>
    </source>
</evidence>
<dbReference type="SUPFAM" id="SSF63877">
    <property type="entry name" value="Methuselah ectodomain"/>
    <property type="match status" value="1"/>
</dbReference>
<keyword evidence="3 8" id="KW-0732">Signal</keyword>
<dbReference type="Proteomes" id="UP000792457">
    <property type="component" value="Unassembled WGS sequence"/>
</dbReference>
<feature type="transmembrane region" description="Helical" evidence="7">
    <location>
        <begin position="281"/>
        <end position="304"/>
    </location>
</feature>
<keyword evidence="5" id="KW-0675">Receptor</keyword>
<dbReference type="AlphaFoldDB" id="A0A8K0KNM9"/>
<keyword evidence="11" id="KW-1185">Reference proteome</keyword>
<keyword evidence="7" id="KW-0812">Transmembrane</keyword>